<dbReference type="AlphaFoldDB" id="B4J527"/>
<organism evidence="2">
    <name type="scientific">Drosophila grimshawi</name>
    <name type="common">Hawaiian fruit fly</name>
    <name type="synonym">Idiomyia grimshawi</name>
    <dbReference type="NCBI Taxonomy" id="7222"/>
    <lineage>
        <taxon>Eukaryota</taxon>
        <taxon>Metazoa</taxon>
        <taxon>Ecdysozoa</taxon>
        <taxon>Arthropoda</taxon>
        <taxon>Hexapoda</taxon>
        <taxon>Insecta</taxon>
        <taxon>Pterygota</taxon>
        <taxon>Neoptera</taxon>
        <taxon>Endopterygota</taxon>
        <taxon>Diptera</taxon>
        <taxon>Brachycera</taxon>
        <taxon>Muscomorpha</taxon>
        <taxon>Ephydroidea</taxon>
        <taxon>Drosophilidae</taxon>
        <taxon>Drosophila</taxon>
        <taxon>Hawaiian Drosophila</taxon>
    </lineage>
</organism>
<protein>
    <submittedName>
        <fullName evidence="1">GH20296</fullName>
    </submittedName>
</protein>
<evidence type="ECO:0000313" key="2">
    <source>
        <dbReference type="Proteomes" id="UP000001070"/>
    </source>
</evidence>
<sequence length="114" mass="13134">MFCLQGIQKTQLTTSQTFYGYRRLDAIDIDIDCHCVGGCTDADFDFDFDFDCDCDSNSDDDDDNVVGLVRKRADNFLLSTRNDHGIFMPNSNWRHTNKCQAVQQQPQQQPQQQQ</sequence>
<proteinExistence type="predicted"/>
<dbReference type="EMBL" id="CH916367">
    <property type="protein sequence ID" value="EDW01733.1"/>
    <property type="molecule type" value="Genomic_DNA"/>
</dbReference>
<keyword evidence="2" id="KW-1185">Reference proteome</keyword>
<evidence type="ECO:0000313" key="1">
    <source>
        <dbReference type="EMBL" id="EDW01733.1"/>
    </source>
</evidence>
<dbReference type="InParanoid" id="B4J527"/>
<dbReference type="HOGENOM" id="CLU_2123590_0_0_1"/>
<dbReference type="Proteomes" id="UP000001070">
    <property type="component" value="Unassembled WGS sequence"/>
</dbReference>
<accession>B4J527</accession>
<gene>
    <name evidence="1" type="primary">Dgri\GH20296</name>
    <name evidence="1" type="ORF">Dgri_GH20296</name>
</gene>
<name>B4J527_DROGR</name>
<reference evidence="1 2" key="1">
    <citation type="journal article" date="2007" name="Nature">
        <title>Evolution of genes and genomes on the Drosophila phylogeny.</title>
        <authorList>
            <consortium name="Drosophila 12 Genomes Consortium"/>
            <person name="Clark A.G."/>
            <person name="Eisen M.B."/>
            <person name="Smith D.R."/>
            <person name="Bergman C.M."/>
            <person name="Oliver B."/>
            <person name="Markow T.A."/>
            <person name="Kaufman T.C."/>
            <person name="Kellis M."/>
            <person name="Gelbart W."/>
            <person name="Iyer V.N."/>
            <person name="Pollard D.A."/>
            <person name="Sackton T.B."/>
            <person name="Larracuente A.M."/>
            <person name="Singh N.D."/>
            <person name="Abad J.P."/>
            <person name="Abt D.N."/>
            <person name="Adryan B."/>
            <person name="Aguade M."/>
            <person name="Akashi H."/>
            <person name="Anderson W.W."/>
            <person name="Aquadro C.F."/>
            <person name="Ardell D.H."/>
            <person name="Arguello R."/>
            <person name="Artieri C.G."/>
            <person name="Barbash D.A."/>
            <person name="Barker D."/>
            <person name="Barsanti P."/>
            <person name="Batterham P."/>
            <person name="Batzoglou S."/>
            <person name="Begun D."/>
            <person name="Bhutkar A."/>
            <person name="Blanco E."/>
            <person name="Bosak S.A."/>
            <person name="Bradley R.K."/>
            <person name="Brand A.D."/>
            <person name="Brent M.R."/>
            <person name="Brooks A.N."/>
            <person name="Brown R.H."/>
            <person name="Butlin R.K."/>
            <person name="Caggese C."/>
            <person name="Calvi B.R."/>
            <person name="Bernardo de Carvalho A."/>
            <person name="Caspi A."/>
            <person name="Castrezana S."/>
            <person name="Celniker S.E."/>
            <person name="Chang J.L."/>
            <person name="Chapple C."/>
            <person name="Chatterji S."/>
            <person name="Chinwalla A."/>
            <person name="Civetta A."/>
            <person name="Clifton S.W."/>
            <person name="Comeron J.M."/>
            <person name="Costello J.C."/>
            <person name="Coyne J.A."/>
            <person name="Daub J."/>
            <person name="David R.G."/>
            <person name="Delcher A.L."/>
            <person name="Delehaunty K."/>
            <person name="Do C.B."/>
            <person name="Ebling H."/>
            <person name="Edwards K."/>
            <person name="Eickbush T."/>
            <person name="Evans J.D."/>
            <person name="Filipski A."/>
            <person name="Findeiss S."/>
            <person name="Freyhult E."/>
            <person name="Fulton L."/>
            <person name="Fulton R."/>
            <person name="Garcia A.C."/>
            <person name="Gardiner A."/>
            <person name="Garfield D.A."/>
            <person name="Garvin B.E."/>
            <person name="Gibson G."/>
            <person name="Gilbert D."/>
            <person name="Gnerre S."/>
            <person name="Godfrey J."/>
            <person name="Good R."/>
            <person name="Gotea V."/>
            <person name="Gravely B."/>
            <person name="Greenberg A.J."/>
            <person name="Griffiths-Jones S."/>
            <person name="Gross S."/>
            <person name="Guigo R."/>
            <person name="Gustafson E.A."/>
            <person name="Haerty W."/>
            <person name="Hahn M.W."/>
            <person name="Halligan D.L."/>
            <person name="Halpern A.L."/>
            <person name="Halter G.M."/>
            <person name="Han M.V."/>
            <person name="Heger A."/>
            <person name="Hillier L."/>
            <person name="Hinrichs A.S."/>
            <person name="Holmes I."/>
            <person name="Hoskins R.A."/>
            <person name="Hubisz M.J."/>
            <person name="Hultmark D."/>
            <person name="Huntley M.A."/>
            <person name="Jaffe D.B."/>
            <person name="Jagadeeshan S."/>
            <person name="Jeck W.R."/>
            <person name="Johnson J."/>
            <person name="Jones C.D."/>
            <person name="Jordan W.C."/>
            <person name="Karpen G.H."/>
            <person name="Kataoka E."/>
            <person name="Keightley P.D."/>
            <person name="Kheradpour P."/>
            <person name="Kirkness E.F."/>
            <person name="Koerich L.B."/>
            <person name="Kristiansen K."/>
            <person name="Kudrna D."/>
            <person name="Kulathinal R.J."/>
            <person name="Kumar S."/>
            <person name="Kwok R."/>
            <person name="Lander E."/>
            <person name="Langley C.H."/>
            <person name="Lapoint R."/>
            <person name="Lazzaro B.P."/>
            <person name="Lee S.J."/>
            <person name="Levesque L."/>
            <person name="Li R."/>
            <person name="Lin C.F."/>
            <person name="Lin M.F."/>
            <person name="Lindblad-Toh K."/>
            <person name="Llopart A."/>
            <person name="Long M."/>
            <person name="Low L."/>
            <person name="Lozovsky E."/>
            <person name="Lu J."/>
            <person name="Luo M."/>
            <person name="Machado C.A."/>
            <person name="Makalowski W."/>
            <person name="Marzo M."/>
            <person name="Matsuda M."/>
            <person name="Matzkin L."/>
            <person name="McAllister B."/>
            <person name="McBride C.S."/>
            <person name="McKernan B."/>
            <person name="McKernan K."/>
            <person name="Mendez-Lago M."/>
            <person name="Minx P."/>
            <person name="Mollenhauer M.U."/>
            <person name="Montooth K."/>
            <person name="Mount S.M."/>
            <person name="Mu X."/>
            <person name="Myers E."/>
            <person name="Negre B."/>
            <person name="Newfeld S."/>
            <person name="Nielsen R."/>
            <person name="Noor M.A."/>
            <person name="O'Grady P."/>
            <person name="Pachter L."/>
            <person name="Papaceit M."/>
            <person name="Parisi M.J."/>
            <person name="Parisi M."/>
            <person name="Parts L."/>
            <person name="Pedersen J.S."/>
            <person name="Pesole G."/>
            <person name="Phillippy A.M."/>
            <person name="Ponting C.P."/>
            <person name="Pop M."/>
            <person name="Porcelli D."/>
            <person name="Powell J.R."/>
            <person name="Prohaska S."/>
            <person name="Pruitt K."/>
            <person name="Puig M."/>
            <person name="Quesneville H."/>
            <person name="Ram K.R."/>
            <person name="Rand D."/>
            <person name="Rasmussen M.D."/>
            <person name="Reed L.K."/>
            <person name="Reenan R."/>
            <person name="Reily A."/>
            <person name="Remington K.A."/>
            <person name="Rieger T.T."/>
            <person name="Ritchie M.G."/>
            <person name="Robin C."/>
            <person name="Rogers Y.H."/>
            <person name="Rohde C."/>
            <person name="Rozas J."/>
            <person name="Rubenfield M.J."/>
            <person name="Ruiz A."/>
            <person name="Russo S."/>
            <person name="Salzberg S.L."/>
            <person name="Sanchez-Gracia A."/>
            <person name="Saranga D.J."/>
            <person name="Sato H."/>
            <person name="Schaeffer S.W."/>
            <person name="Schatz M.C."/>
            <person name="Schlenke T."/>
            <person name="Schwartz R."/>
            <person name="Segarra C."/>
            <person name="Singh R.S."/>
            <person name="Sirot L."/>
            <person name="Sirota M."/>
            <person name="Sisneros N.B."/>
            <person name="Smith C.D."/>
            <person name="Smith T.F."/>
            <person name="Spieth J."/>
            <person name="Stage D.E."/>
            <person name="Stark A."/>
            <person name="Stephan W."/>
            <person name="Strausberg R.L."/>
            <person name="Strempel S."/>
            <person name="Sturgill D."/>
            <person name="Sutton G."/>
            <person name="Sutton G.G."/>
            <person name="Tao W."/>
            <person name="Teichmann S."/>
            <person name="Tobari Y.N."/>
            <person name="Tomimura Y."/>
            <person name="Tsolas J.M."/>
            <person name="Valente V.L."/>
            <person name="Venter E."/>
            <person name="Venter J.C."/>
            <person name="Vicario S."/>
            <person name="Vieira F.G."/>
            <person name="Vilella A.J."/>
            <person name="Villasante A."/>
            <person name="Walenz B."/>
            <person name="Wang J."/>
            <person name="Wasserman M."/>
            <person name="Watts T."/>
            <person name="Wilson D."/>
            <person name="Wilson R.K."/>
            <person name="Wing R.A."/>
            <person name="Wolfner M.F."/>
            <person name="Wong A."/>
            <person name="Wong G.K."/>
            <person name="Wu C.I."/>
            <person name="Wu G."/>
            <person name="Yamamoto D."/>
            <person name="Yang H.P."/>
            <person name="Yang S.P."/>
            <person name="Yorke J.A."/>
            <person name="Yoshida K."/>
            <person name="Zdobnov E."/>
            <person name="Zhang P."/>
            <person name="Zhang Y."/>
            <person name="Zimin A.V."/>
            <person name="Baldwin J."/>
            <person name="Abdouelleil A."/>
            <person name="Abdulkadir J."/>
            <person name="Abebe A."/>
            <person name="Abera B."/>
            <person name="Abreu J."/>
            <person name="Acer S.C."/>
            <person name="Aftuck L."/>
            <person name="Alexander A."/>
            <person name="An P."/>
            <person name="Anderson E."/>
            <person name="Anderson S."/>
            <person name="Arachi H."/>
            <person name="Azer M."/>
            <person name="Bachantsang P."/>
            <person name="Barry A."/>
            <person name="Bayul T."/>
            <person name="Berlin A."/>
            <person name="Bessette D."/>
            <person name="Bloom T."/>
            <person name="Blye J."/>
            <person name="Boguslavskiy L."/>
            <person name="Bonnet C."/>
            <person name="Boukhgalter B."/>
            <person name="Bourzgui I."/>
            <person name="Brown A."/>
            <person name="Cahill P."/>
            <person name="Channer S."/>
            <person name="Cheshatsang Y."/>
            <person name="Chuda L."/>
            <person name="Citroen M."/>
            <person name="Collymore A."/>
            <person name="Cooke P."/>
            <person name="Costello M."/>
            <person name="D'Aco K."/>
            <person name="Daza R."/>
            <person name="De Haan G."/>
            <person name="DeGray S."/>
            <person name="DeMaso C."/>
            <person name="Dhargay N."/>
            <person name="Dooley K."/>
            <person name="Dooley E."/>
            <person name="Doricent M."/>
            <person name="Dorje P."/>
            <person name="Dorjee K."/>
            <person name="Dupes A."/>
            <person name="Elong R."/>
            <person name="Falk J."/>
            <person name="Farina A."/>
            <person name="Faro S."/>
            <person name="Ferguson D."/>
            <person name="Fisher S."/>
            <person name="Foley C.D."/>
            <person name="Franke A."/>
            <person name="Friedrich D."/>
            <person name="Gadbois L."/>
            <person name="Gearin G."/>
            <person name="Gearin C.R."/>
            <person name="Giannoukos G."/>
            <person name="Goode T."/>
            <person name="Graham J."/>
            <person name="Grandbois E."/>
            <person name="Grewal S."/>
            <person name="Gyaltsen K."/>
            <person name="Hafez N."/>
            <person name="Hagos B."/>
            <person name="Hall J."/>
            <person name="Henson C."/>
            <person name="Hollinger A."/>
            <person name="Honan T."/>
            <person name="Huard M.D."/>
            <person name="Hughes L."/>
            <person name="Hurhula B."/>
            <person name="Husby M.E."/>
            <person name="Kamat A."/>
            <person name="Kanga B."/>
            <person name="Kashin S."/>
            <person name="Khazanovich D."/>
            <person name="Kisner P."/>
            <person name="Lance K."/>
            <person name="Lara M."/>
            <person name="Lee W."/>
            <person name="Lennon N."/>
            <person name="Letendre F."/>
            <person name="LeVine R."/>
            <person name="Lipovsky A."/>
            <person name="Liu X."/>
            <person name="Liu J."/>
            <person name="Liu S."/>
            <person name="Lokyitsang T."/>
            <person name="Lokyitsang Y."/>
            <person name="Lubonja R."/>
            <person name="Lui A."/>
            <person name="MacDonald P."/>
            <person name="Magnisalis V."/>
            <person name="Maru K."/>
            <person name="Matthews C."/>
            <person name="McCusker W."/>
            <person name="McDonough S."/>
            <person name="Mehta T."/>
            <person name="Meldrim J."/>
            <person name="Meneus L."/>
            <person name="Mihai O."/>
            <person name="Mihalev A."/>
            <person name="Mihova T."/>
            <person name="Mittelman R."/>
            <person name="Mlenga V."/>
            <person name="Montmayeur A."/>
            <person name="Mulrain L."/>
            <person name="Navidi A."/>
            <person name="Naylor J."/>
            <person name="Negash T."/>
            <person name="Nguyen T."/>
            <person name="Nguyen N."/>
            <person name="Nicol R."/>
            <person name="Norbu C."/>
            <person name="Norbu N."/>
            <person name="Novod N."/>
            <person name="O'Neill B."/>
            <person name="Osman S."/>
            <person name="Markiewicz E."/>
            <person name="Oyono O.L."/>
            <person name="Patti C."/>
            <person name="Phunkhang P."/>
            <person name="Pierre F."/>
            <person name="Priest M."/>
            <person name="Raghuraman S."/>
            <person name="Rege F."/>
            <person name="Reyes R."/>
            <person name="Rise C."/>
            <person name="Rogov P."/>
            <person name="Ross K."/>
            <person name="Ryan E."/>
            <person name="Settipalli S."/>
            <person name="Shea T."/>
            <person name="Sherpa N."/>
            <person name="Shi L."/>
            <person name="Shih D."/>
            <person name="Sparrow T."/>
            <person name="Spaulding J."/>
            <person name="Stalker J."/>
            <person name="Stange-Thomann N."/>
            <person name="Stavropoulos S."/>
            <person name="Stone C."/>
            <person name="Strader C."/>
            <person name="Tesfaye S."/>
            <person name="Thomson T."/>
            <person name="Thoulutsang Y."/>
            <person name="Thoulutsang D."/>
            <person name="Topham K."/>
            <person name="Topping I."/>
            <person name="Tsamla T."/>
            <person name="Vassiliev H."/>
            <person name="Vo A."/>
            <person name="Wangchuk T."/>
            <person name="Wangdi T."/>
            <person name="Weiand M."/>
            <person name="Wilkinson J."/>
            <person name="Wilson A."/>
            <person name="Yadav S."/>
            <person name="Young G."/>
            <person name="Yu Q."/>
            <person name="Zembek L."/>
            <person name="Zhong D."/>
            <person name="Zimmer A."/>
            <person name="Zwirko Z."/>
            <person name="Jaffe D.B."/>
            <person name="Alvarez P."/>
            <person name="Brockman W."/>
            <person name="Butler J."/>
            <person name="Chin C."/>
            <person name="Gnerre S."/>
            <person name="Grabherr M."/>
            <person name="Kleber M."/>
            <person name="Mauceli E."/>
            <person name="MacCallum I."/>
        </authorList>
    </citation>
    <scope>NUCLEOTIDE SEQUENCE [LARGE SCALE GENOMIC DNA]</scope>
    <source>
        <strain evidence="2">Tucson 15287-2541.00</strain>
    </source>
</reference>